<evidence type="ECO:0000256" key="8">
    <source>
        <dbReference type="ARBA" id="ARBA00023224"/>
    </source>
</evidence>
<dbReference type="InterPro" id="IPR000276">
    <property type="entry name" value="GPCR_Rhodpsn"/>
</dbReference>
<evidence type="ECO:0000256" key="4">
    <source>
        <dbReference type="ARBA" id="ARBA00022989"/>
    </source>
</evidence>
<evidence type="ECO:0000256" key="6">
    <source>
        <dbReference type="ARBA" id="ARBA00023136"/>
    </source>
</evidence>
<name>A0A556TRD4_BAGYA</name>
<dbReference type="GO" id="GO:0005886">
    <property type="term" value="C:plasma membrane"/>
    <property type="evidence" value="ECO:0007669"/>
    <property type="project" value="UniProtKB-SubCell"/>
</dbReference>
<gene>
    <name evidence="12" type="ORF">Baya_4903</name>
</gene>
<comment type="caution">
    <text evidence="12">The sequence shown here is derived from an EMBL/GenBank/DDBJ whole genome shotgun (WGS) entry which is preliminary data.</text>
</comment>
<reference evidence="12 13" key="1">
    <citation type="journal article" date="2019" name="Genome Biol. Evol.">
        <title>Whole-Genome Sequencing of the Giant Devil Catfish, Bagarius yarrelli.</title>
        <authorList>
            <person name="Jiang W."/>
            <person name="Lv Y."/>
            <person name="Cheng L."/>
            <person name="Yang K."/>
            <person name="Chao B."/>
            <person name="Wang X."/>
            <person name="Li Y."/>
            <person name="Pan X."/>
            <person name="You X."/>
            <person name="Zhang Y."/>
            <person name="Yang J."/>
            <person name="Li J."/>
            <person name="Zhang X."/>
            <person name="Liu S."/>
            <person name="Sun C."/>
            <person name="Yang J."/>
            <person name="Shi Q."/>
        </authorList>
    </citation>
    <scope>NUCLEOTIDE SEQUENCE [LARGE SCALE GENOMIC DNA]</scope>
    <source>
        <strain evidence="12">JWS20170419001</strain>
        <tissue evidence="12">Muscle</tissue>
    </source>
</reference>
<feature type="transmembrane region" description="Helical" evidence="10">
    <location>
        <begin position="34"/>
        <end position="52"/>
    </location>
</feature>
<dbReference type="GO" id="GO:0043410">
    <property type="term" value="P:positive regulation of MAPK cascade"/>
    <property type="evidence" value="ECO:0007669"/>
    <property type="project" value="TreeGrafter"/>
</dbReference>
<keyword evidence="2" id="KW-1003">Cell membrane</keyword>
<dbReference type="PRINTS" id="PR00237">
    <property type="entry name" value="GPCRRHODOPSN"/>
</dbReference>
<dbReference type="GO" id="GO:0071880">
    <property type="term" value="P:adenylate cyclase-activating adrenergic receptor signaling pathway"/>
    <property type="evidence" value="ECO:0007669"/>
    <property type="project" value="TreeGrafter"/>
</dbReference>
<keyword evidence="7 12" id="KW-0675">Receptor</keyword>
<keyword evidence="6 10" id="KW-0472">Membrane</keyword>
<feature type="compositionally biased region" description="Polar residues" evidence="9">
    <location>
        <begin position="154"/>
        <end position="170"/>
    </location>
</feature>
<feature type="transmembrane region" description="Helical" evidence="10">
    <location>
        <begin position="283"/>
        <end position="306"/>
    </location>
</feature>
<dbReference type="Gene3D" id="1.20.1070.10">
    <property type="entry name" value="Rhodopsin 7-helix transmembrane proteins"/>
    <property type="match status" value="2"/>
</dbReference>
<keyword evidence="8" id="KW-0807">Transducer</keyword>
<evidence type="ECO:0000313" key="12">
    <source>
        <dbReference type="EMBL" id="TSK45812.1"/>
    </source>
</evidence>
<feature type="region of interest" description="Disordered" evidence="9">
    <location>
        <begin position="147"/>
        <end position="172"/>
    </location>
</feature>
<dbReference type="PANTHER" id="PTHR24248:SF204">
    <property type="entry name" value="HISTAMINE H1 RECEPTOR"/>
    <property type="match status" value="1"/>
</dbReference>
<evidence type="ECO:0000256" key="2">
    <source>
        <dbReference type="ARBA" id="ARBA00022475"/>
    </source>
</evidence>
<proteinExistence type="predicted"/>
<sequence>MFANVDQKPELESKCDTDFRFVTWFKVLTAILNFYIPSFLMLWFYSQIFIAVREHYKQWESMTIAKVVADENINMQSLNSQKTFQKMAKEETLALHTCSQKEGMCDQYTLEQLYISRDANEENGESGSEKSKHKKKIFKIMKQKKKTAMESHEVSSVNQEINSESPSKDPSLSLGILQQEENTDLKMFVSVTDCNVLVPNSVANICEITANTDVQKHITILSNDDANANSPVLQESWAHDDCPDIDGGNTMSLKQTWQKFCEQSRQCVQNMRVHKERKAVRQLGFIIGAFMVCWIPYFITFMVMALCNTCVHHDLHMFTIWLGYINSTLNPFIYPLCNENFKRVFKKFFRIKQ</sequence>
<dbReference type="FunFam" id="1.20.1070.10:FF:000147">
    <property type="entry name" value="Histamine H1 receptor"/>
    <property type="match status" value="1"/>
</dbReference>
<dbReference type="SUPFAM" id="SSF81321">
    <property type="entry name" value="Family A G protein-coupled receptor-like"/>
    <property type="match status" value="1"/>
</dbReference>
<keyword evidence="4 10" id="KW-1133">Transmembrane helix</keyword>
<dbReference type="GO" id="GO:0071881">
    <property type="term" value="P:adenylate cyclase-inhibiting adrenergic receptor signaling pathway"/>
    <property type="evidence" value="ECO:0007669"/>
    <property type="project" value="UniProtKB-ARBA"/>
</dbReference>
<evidence type="ECO:0000256" key="1">
    <source>
        <dbReference type="ARBA" id="ARBA00004651"/>
    </source>
</evidence>
<comment type="subcellular location">
    <subcellularLocation>
        <location evidence="1">Cell membrane</location>
        <topology evidence="1">Multi-pass membrane protein</topology>
    </subcellularLocation>
</comment>
<evidence type="ECO:0000259" key="11">
    <source>
        <dbReference type="PROSITE" id="PS50262"/>
    </source>
</evidence>
<accession>A0A556TRD4</accession>
<dbReference type="Pfam" id="PF00001">
    <property type="entry name" value="7tm_1"/>
    <property type="match status" value="1"/>
</dbReference>
<protein>
    <submittedName>
        <fullName evidence="12">Histamine H1 receptor</fullName>
    </submittedName>
</protein>
<dbReference type="AlphaFoldDB" id="A0A556TRD4"/>
<dbReference type="PANTHER" id="PTHR24248">
    <property type="entry name" value="ADRENERGIC RECEPTOR-RELATED G-PROTEIN COUPLED RECEPTOR"/>
    <property type="match status" value="1"/>
</dbReference>
<dbReference type="PROSITE" id="PS50262">
    <property type="entry name" value="G_PROTEIN_RECEP_F1_2"/>
    <property type="match status" value="1"/>
</dbReference>
<feature type="transmembrane region" description="Helical" evidence="10">
    <location>
        <begin position="318"/>
        <end position="337"/>
    </location>
</feature>
<dbReference type="Proteomes" id="UP000319801">
    <property type="component" value="Unassembled WGS sequence"/>
</dbReference>
<keyword evidence="3 10" id="KW-0812">Transmembrane</keyword>
<evidence type="ECO:0000256" key="9">
    <source>
        <dbReference type="SAM" id="MobiDB-lite"/>
    </source>
</evidence>
<evidence type="ECO:0000313" key="13">
    <source>
        <dbReference type="Proteomes" id="UP000319801"/>
    </source>
</evidence>
<evidence type="ECO:0000256" key="7">
    <source>
        <dbReference type="ARBA" id="ARBA00023170"/>
    </source>
</evidence>
<feature type="domain" description="G-protein coupled receptors family 1 profile" evidence="11">
    <location>
        <begin position="1"/>
        <end position="334"/>
    </location>
</feature>
<keyword evidence="13" id="KW-1185">Reference proteome</keyword>
<evidence type="ECO:0000256" key="5">
    <source>
        <dbReference type="ARBA" id="ARBA00023040"/>
    </source>
</evidence>
<evidence type="ECO:0000256" key="3">
    <source>
        <dbReference type="ARBA" id="ARBA00022692"/>
    </source>
</evidence>
<dbReference type="EMBL" id="VCAZ01000013">
    <property type="protein sequence ID" value="TSK45812.1"/>
    <property type="molecule type" value="Genomic_DNA"/>
</dbReference>
<dbReference type="InterPro" id="IPR017452">
    <property type="entry name" value="GPCR_Rhodpsn_7TM"/>
</dbReference>
<dbReference type="GO" id="GO:0004938">
    <property type="term" value="F:alpha2-adrenergic receptor activity"/>
    <property type="evidence" value="ECO:0007669"/>
    <property type="project" value="UniProtKB-ARBA"/>
</dbReference>
<dbReference type="OrthoDB" id="10071887at2759"/>
<keyword evidence="5" id="KW-0297">G-protein coupled receptor</keyword>
<organism evidence="12 13">
    <name type="scientific">Bagarius yarrelli</name>
    <name type="common">Goonch</name>
    <name type="synonym">Bagrus yarrelli</name>
    <dbReference type="NCBI Taxonomy" id="175774"/>
    <lineage>
        <taxon>Eukaryota</taxon>
        <taxon>Metazoa</taxon>
        <taxon>Chordata</taxon>
        <taxon>Craniata</taxon>
        <taxon>Vertebrata</taxon>
        <taxon>Euteleostomi</taxon>
        <taxon>Actinopterygii</taxon>
        <taxon>Neopterygii</taxon>
        <taxon>Teleostei</taxon>
        <taxon>Ostariophysi</taxon>
        <taxon>Siluriformes</taxon>
        <taxon>Sisoridae</taxon>
        <taxon>Sisorinae</taxon>
        <taxon>Bagarius</taxon>
    </lineage>
</organism>
<evidence type="ECO:0000256" key="10">
    <source>
        <dbReference type="SAM" id="Phobius"/>
    </source>
</evidence>